<keyword evidence="1" id="KW-0732">Signal</keyword>
<accession>A0A150WPI2</accession>
<dbReference type="RefSeq" id="WP_061833977.1">
    <property type="nucleotide sequence ID" value="NZ_LUKE01000001.1"/>
</dbReference>
<sequence>MKKIVIALALFGFLGAAAHAEETMGEKAGATAHDAKRAVKKGVNRTKEAFCAEGDAKCLKDKAANRVEEGVDYTKDKAKEVKNKVD</sequence>
<organism evidence="2 3">
    <name type="scientific">Bdellovibrio bacteriovorus</name>
    <dbReference type="NCBI Taxonomy" id="959"/>
    <lineage>
        <taxon>Bacteria</taxon>
        <taxon>Pseudomonadati</taxon>
        <taxon>Bdellovibrionota</taxon>
        <taxon>Bdellovibrionia</taxon>
        <taxon>Bdellovibrionales</taxon>
        <taxon>Pseudobdellovibrionaceae</taxon>
        <taxon>Bdellovibrio</taxon>
    </lineage>
</organism>
<dbReference type="OrthoDB" id="8549880at2"/>
<evidence type="ECO:0000313" key="2">
    <source>
        <dbReference type="EMBL" id="KYG66413.1"/>
    </source>
</evidence>
<evidence type="ECO:0000256" key="1">
    <source>
        <dbReference type="SAM" id="SignalP"/>
    </source>
</evidence>
<feature type="signal peptide" evidence="1">
    <location>
        <begin position="1"/>
        <end position="20"/>
    </location>
</feature>
<gene>
    <name evidence="2" type="ORF">AZI86_05020</name>
</gene>
<keyword evidence="3" id="KW-1185">Reference proteome</keyword>
<dbReference type="AlphaFoldDB" id="A0A150WPI2"/>
<feature type="chain" id="PRO_5007573100" evidence="1">
    <location>
        <begin position="21"/>
        <end position="86"/>
    </location>
</feature>
<comment type="caution">
    <text evidence="2">The sequence shown here is derived from an EMBL/GenBank/DDBJ whole genome shotgun (WGS) entry which is preliminary data.</text>
</comment>
<dbReference type="Proteomes" id="UP000075320">
    <property type="component" value="Unassembled WGS sequence"/>
</dbReference>
<dbReference type="EMBL" id="LUKE01000001">
    <property type="protein sequence ID" value="KYG66413.1"/>
    <property type="molecule type" value="Genomic_DNA"/>
</dbReference>
<name>A0A150WPI2_BDEBC</name>
<reference evidence="2 3" key="1">
    <citation type="submission" date="2016-03" db="EMBL/GenBank/DDBJ databases">
        <authorList>
            <person name="Ploux O."/>
        </authorList>
    </citation>
    <scope>NUCLEOTIDE SEQUENCE [LARGE SCALE GENOMIC DNA]</scope>
    <source>
        <strain evidence="2 3">R0</strain>
    </source>
</reference>
<protein>
    <submittedName>
        <fullName evidence="2">Uncharacterized protein</fullName>
    </submittedName>
</protein>
<proteinExistence type="predicted"/>
<evidence type="ECO:0000313" key="3">
    <source>
        <dbReference type="Proteomes" id="UP000075320"/>
    </source>
</evidence>